<evidence type="ECO:0000256" key="1">
    <source>
        <dbReference type="SAM" id="MobiDB-lite"/>
    </source>
</evidence>
<dbReference type="GO" id="GO:0006364">
    <property type="term" value="P:rRNA processing"/>
    <property type="evidence" value="ECO:0007669"/>
    <property type="project" value="InterPro"/>
</dbReference>
<feature type="compositionally biased region" description="Low complexity" evidence="1">
    <location>
        <begin position="92"/>
        <end position="103"/>
    </location>
</feature>
<evidence type="ECO:0000313" key="3">
    <source>
        <dbReference type="Proteomes" id="UP000732380"/>
    </source>
</evidence>
<feature type="compositionally biased region" description="Acidic residues" evidence="1">
    <location>
        <begin position="106"/>
        <end position="116"/>
    </location>
</feature>
<comment type="caution">
    <text evidence="2">The sequence shown here is derived from an EMBL/GenBank/DDBJ whole genome shotgun (WGS) entry which is preliminary data.</text>
</comment>
<keyword evidence="3" id="KW-1185">Reference proteome</keyword>
<feature type="compositionally biased region" description="Acidic residues" evidence="1">
    <location>
        <begin position="201"/>
        <end position="211"/>
    </location>
</feature>
<accession>A0A9P7Q1T1</accession>
<feature type="compositionally biased region" description="Basic and acidic residues" evidence="1">
    <location>
        <begin position="232"/>
        <end position="243"/>
    </location>
</feature>
<feature type="region of interest" description="Disordered" evidence="1">
    <location>
        <begin position="260"/>
        <end position="296"/>
    </location>
</feature>
<dbReference type="GO" id="GO:0030515">
    <property type="term" value="F:snoRNA binding"/>
    <property type="evidence" value="ECO:0007669"/>
    <property type="project" value="InterPro"/>
</dbReference>
<protein>
    <recommendedName>
        <fullName evidence="4">U3 snoRNA associated</fullName>
    </recommendedName>
</protein>
<evidence type="ECO:0008006" key="4">
    <source>
        <dbReference type="Google" id="ProtNLM"/>
    </source>
</evidence>
<feature type="compositionally biased region" description="Low complexity" evidence="1">
    <location>
        <begin position="10"/>
        <end position="29"/>
    </location>
</feature>
<name>A0A9P7Q1T1_9HYPO</name>
<dbReference type="Proteomes" id="UP000732380">
    <property type="component" value="Unassembled WGS sequence"/>
</dbReference>
<dbReference type="AlphaFoldDB" id="A0A9P7Q1T1"/>
<feature type="compositionally biased region" description="Basic and acidic residues" evidence="1">
    <location>
        <begin position="124"/>
        <end position="174"/>
    </location>
</feature>
<reference evidence="2 3" key="1">
    <citation type="journal article" date="2020" name="bioRxiv">
        <title>Whole genome comparisons of ergot fungi reveals the divergence and evolution of species within the genus Claviceps are the result of varying mechanisms driving genome evolution and host range expansion.</title>
        <authorList>
            <person name="Wyka S.A."/>
            <person name="Mondo S.J."/>
            <person name="Liu M."/>
            <person name="Dettman J."/>
            <person name="Nalam V."/>
            <person name="Broders K.D."/>
        </authorList>
    </citation>
    <scope>NUCLEOTIDE SEQUENCE [LARGE SCALE GENOMIC DNA]</scope>
    <source>
        <strain evidence="2 3">LM576</strain>
    </source>
</reference>
<proteinExistence type="predicted"/>
<dbReference type="InterPro" id="IPR013268">
    <property type="entry name" value="UTP16"/>
</dbReference>
<feature type="region of interest" description="Disordered" evidence="1">
    <location>
        <begin position="1"/>
        <end position="243"/>
    </location>
</feature>
<feature type="compositionally biased region" description="Basic and acidic residues" evidence="1">
    <location>
        <begin position="79"/>
        <end position="91"/>
    </location>
</feature>
<organism evidence="2 3">
    <name type="scientific">Claviceps humidiphila</name>
    <dbReference type="NCBI Taxonomy" id="1294629"/>
    <lineage>
        <taxon>Eukaryota</taxon>
        <taxon>Fungi</taxon>
        <taxon>Dikarya</taxon>
        <taxon>Ascomycota</taxon>
        <taxon>Pezizomycotina</taxon>
        <taxon>Sordariomycetes</taxon>
        <taxon>Hypocreomycetidae</taxon>
        <taxon>Hypocreales</taxon>
        <taxon>Clavicipitaceae</taxon>
        <taxon>Claviceps</taxon>
    </lineage>
</organism>
<gene>
    <name evidence="2" type="ORF">E4U13_001842</name>
</gene>
<evidence type="ECO:0000313" key="2">
    <source>
        <dbReference type="EMBL" id="KAG6116463.1"/>
    </source>
</evidence>
<dbReference type="Pfam" id="PF08297">
    <property type="entry name" value="U3_snoRNA_assoc"/>
    <property type="match status" value="1"/>
</dbReference>
<dbReference type="EMBL" id="SRQM01000176">
    <property type="protein sequence ID" value="KAG6116463.1"/>
    <property type="molecule type" value="Genomic_DNA"/>
</dbReference>
<sequence length="296" mass="31852">MPVVTRKRTAALAAASSQAQAAEEPSPSARADKRSKSNARSSPAKRQKKSPERSEEVEEVTAVSTQDENKAPETANVVRFDDEGNADKELEVPATTAPAAAVTGGDSDESDSDEAPEAVSTSRVAKEIMKSAQELKKLAKEQAAASKEKRQQRDALFKKQALERKAAAHDDEKSTPAPAPTAAGRKRAERSQIPNVLPAEFLEDSSSDSDGDASRSSDVDAPRRRARTVPSVERRLARQAKGPRDEVIGTTVYRVSKDADARMAPKVKKSAQSAKDALLRRGRQPVQGKGPGFFKR</sequence>
<feature type="compositionally biased region" description="Basic and acidic residues" evidence="1">
    <location>
        <begin position="212"/>
        <end position="223"/>
    </location>
</feature>